<feature type="domain" description="DC1" evidence="2">
    <location>
        <begin position="10"/>
        <end position="54"/>
    </location>
</feature>
<dbReference type="Gene3D" id="3.30.60.20">
    <property type="match status" value="1"/>
</dbReference>
<dbReference type="PANTHER" id="PTHR46477">
    <property type="entry name" value="CYSTEINE/HISTIDINE-RICH C1 DOMAIN FAMILY PROTEIN"/>
    <property type="match status" value="1"/>
</dbReference>
<dbReference type="EMBL" id="BSYO01000013">
    <property type="protein sequence ID" value="GMH13483.1"/>
    <property type="molecule type" value="Genomic_DNA"/>
</dbReference>
<comment type="caution">
    <text evidence="3">The sequence shown here is derived from an EMBL/GenBank/DDBJ whole genome shotgun (WGS) entry which is preliminary data.</text>
</comment>
<accession>A0AAD3XQL9</accession>
<evidence type="ECO:0000256" key="1">
    <source>
        <dbReference type="ARBA" id="ARBA00022737"/>
    </source>
</evidence>
<sequence length="240" mass="26704">MKIDKELVHPIHPQHELKLEYTEMPFNCAGCKEAGIGLKHHCHDCQFDLHKVCALAAPTINHPFYKKCHFQFYHQPPGSIPRVCDACNNHVQGFVYHCKNCGFDLHPCCASLPRSLDDGEVKLFLCVKISGQCHYCGGKGAGWSYRSQCKTYNLHVSCVKRLLVERWEAMYLNVDEHKVKEVQTKIPSLKGILANHHGERGGKLRKCCQIAGSAIGIIVSAVLGEPTTLIASVIGGLMSK</sequence>
<organism evidence="3 4">
    <name type="scientific">Nepenthes gracilis</name>
    <name type="common">Slender pitcher plant</name>
    <dbReference type="NCBI Taxonomy" id="150966"/>
    <lineage>
        <taxon>Eukaryota</taxon>
        <taxon>Viridiplantae</taxon>
        <taxon>Streptophyta</taxon>
        <taxon>Embryophyta</taxon>
        <taxon>Tracheophyta</taxon>
        <taxon>Spermatophyta</taxon>
        <taxon>Magnoliopsida</taxon>
        <taxon>eudicotyledons</taxon>
        <taxon>Gunneridae</taxon>
        <taxon>Pentapetalae</taxon>
        <taxon>Caryophyllales</taxon>
        <taxon>Nepenthaceae</taxon>
        <taxon>Nepenthes</taxon>
    </lineage>
</organism>
<proteinExistence type="predicted"/>
<evidence type="ECO:0000313" key="4">
    <source>
        <dbReference type="Proteomes" id="UP001279734"/>
    </source>
</evidence>
<dbReference type="Pfam" id="PF03107">
    <property type="entry name" value="C1_2"/>
    <property type="match status" value="1"/>
</dbReference>
<evidence type="ECO:0000259" key="2">
    <source>
        <dbReference type="Pfam" id="PF03107"/>
    </source>
</evidence>
<evidence type="ECO:0000313" key="3">
    <source>
        <dbReference type="EMBL" id="GMH13483.1"/>
    </source>
</evidence>
<dbReference type="AlphaFoldDB" id="A0AAD3XQL9"/>
<dbReference type="PANTHER" id="PTHR46477:SF17">
    <property type="entry name" value="PHORBOL-ESTER_DAG-TYPE DOMAIN-CONTAINING PROTEIN"/>
    <property type="match status" value="1"/>
</dbReference>
<name>A0AAD3XQL9_NEPGR</name>
<dbReference type="InterPro" id="IPR046349">
    <property type="entry name" value="C1-like_sf"/>
</dbReference>
<dbReference type="InterPro" id="IPR004146">
    <property type="entry name" value="DC1"/>
</dbReference>
<gene>
    <name evidence="3" type="ORF">Nepgr_015324</name>
</gene>
<dbReference type="Proteomes" id="UP001279734">
    <property type="component" value="Unassembled WGS sequence"/>
</dbReference>
<reference evidence="3" key="1">
    <citation type="submission" date="2023-05" db="EMBL/GenBank/DDBJ databases">
        <title>Nepenthes gracilis genome sequencing.</title>
        <authorList>
            <person name="Fukushima K."/>
        </authorList>
    </citation>
    <scope>NUCLEOTIDE SEQUENCE</scope>
    <source>
        <strain evidence="3">SING2019-196</strain>
    </source>
</reference>
<dbReference type="SUPFAM" id="SSF57889">
    <property type="entry name" value="Cysteine-rich domain"/>
    <property type="match status" value="1"/>
</dbReference>
<protein>
    <recommendedName>
        <fullName evidence="2">DC1 domain-containing protein</fullName>
    </recommendedName>
</protein>
<keyword evidence="4" id="KW-1185">Reference proteome</keyword>
<keyword evidence="1" id="KW-0677">Repeat</keyword>